<keyword evidence="5" id="KW-0648">Protein biosynthesis</keyword>
<dbReference type="Gene3D" id="3.90.1150.180">
    <property type="match status" value="1"/>
</dbReference>
<dbReference type="InterPro" id="IPR004534">
    <property type="entry name" value="SelA_trans"/>
</dbReference>
<evidence type="ECO:0000256" key="2">
    <source>
        <dbReference type="ARBA" id="ARBA00022490"/>
    </source>
</evidence>
<feature type="non-terminal residue" evidence="7">
    <location>
        <position position="1"/>
    </location>
</feature>
<keyword evidence="6" id="KW-0711">Selenium</keyword>
<dbReference type="InterPro" id="IPR018319">
    <property type="entry name" value="SelA-like"/>
</dbReference>
<dbReference type="PANTHER" id="PTHR32328">
    <property type="entry name" value="L-SERYL-TRNA(SEC) SELENIUM TRANSFERASE"/>
    <property type="match status" value="1"/>
</dbReference>
<reference evidence="7" key="1">
    <citation type="submission" date="2018-05" db="EMBL/GenBank/DDBJ databases">
        <authorList>
            <person name="Lanie J.A."/>
            <person name="Ng W.-L."/>
            <person name="Kazmierczak K.M."/>
            <person name="Andrzejewski T.M."/>
            <person name="Davidsen T.M."/>
            <person name="Wayne K.J."/>
            <person name="Tettelin H."/>
            <person name="Glass J.I."/>
            <person name="Rusch D."/>
            <person name="Podicherti R."/>
            <person name="Tsui H.-C.T."/>
            <person name="Winkler M.E."/>
        </authorList>
    </citation>
    <scope>NUCLEOTIDE SEQUENCE</scope>
</reference>
<evidence type="ECO:0000256" key="3">
    <source>
        <dbReference type="ARBA" id="ARBA00022679"/>
    </source>
</evidence>
<dbReference type="Pfam" id="PF03841">
    <property type="entry name" value="SelA"/>
    <property type="match status" value="1"/>
</dbReference>
<proteinExistence type="inferred from homology"/>
<dbReference type="SUPFAM" id="SSF53383">
    <property type="entry name" value="PLP-dependent transferases"/>
    <property type="match status" value="1"/>
</dbReference>
<dbReference type="InterPro" id="IPR015424">
    <property type="entry name" value="PyrdxlP-dep_Trfase"/>
</dbReference>
<dbReference type="PANTHER" id="PTHR32328:SF0">
    <property type="entry name" value="L-SERYL-TRNA(SEC) SELENIUM TRANSFERASE"/>
    <property type="match status" value="1"/>
</dbReference>
<dbReference type="AlphaFoldDB" id="A0A382D4N7"/>
<evidence type="ECO:0000256" key="6">
    <source>
        <dbReference type="ARBA" id="ARBA00023266"/>
    </source>
</evidence>
<keyword evidence="4" id="KW-0663">Pyridoxal phosphate</keyword>
<comment type="cofactor">
    <cofactor evidence="1">
        <name>pyridoxal 5'-phosphate</name>
        <dbReference type="ChEBI" id="CHEBI:597326"/>
    </cofactor>
</comment>
<dbReference type="GO" id="GO:0001514">
    <property type="term" value="P:selenocysteine incorporation"/>
    <property type="evidence" value="ECO:0007669"/>
    <property type="project" value="InterPro"/>
</dbReference>
<accession>A0A382D4N7</accession>
<organism evidence="7">
    <name type="scientific">marine metagenome</name>
    <dbReference type="NCBI Taxonomy" id="408172"/>
    <lineage>
        <taxon>unclassified sequences</taxon>
        <taxon>metagenomes</taxon>
        <taxon>ecological metagenomes</taxon>
    </lineage>
</organism>
<keyword evidence="3" id="KW-0808">Transferase</keyword>
<dbReference type="GO" id="GO:0004125">
    <property type="term" value="F:L-seryl-tRNA(Sec) selenium transferase activity"/>
    <property type="evidence" value="ECO:0007669"/>
    <property type="project" value="InterPro"/>
</dbReference>
<dbReference type="GO" id="GO:0005737">
    <property type="term" value="C:cytoplasm"/>
    <property type="evidence" value="ECO:0007669"/>
    <property type="project" value="InterPro"/>
</dbReference>
<dbReference type="Gene3D" id="3.40.640.10">
    <property type="entry name" value="Type I PLP-dependent aspartate aminotransferase-like (Major domain)"/>
    <property type="match status" value="1"/>
</dbReference>
<evidence type="ECO:0000256" key="4">
    <source>
        <dbReference type="ARBA" id="ARBA00022898"/>
    </source>
</evidence>
<gene>
    <name evidence="7" type="ORF">METZ01_LOCUS185858</name>
</gene>
<dbReference type="HAMAP" id="MF_00423">
    <property type="entry name" value="SelA"/>
    <property type="match status" value="1"/>
</dbReference>
<dbReference type="InterPro" id="IPR015421">
    <property type="entry name" value="PyrdxlP-dep_Trfase_major"/>
</dbReference>
<evidence type="ECO:0000313" key="7">
    <source>
        <dbReference type="EMBL" id="SVB33004.1"/>
    </source>
</evidence>
<keyword evidence="2" id="KW-0963">Cytoplasm</keyword>
<sequence length="215" mass="22998">GFTETTDISEMADLGIPLVVDIGSGLIDSACPWLENGPPKWLIGEPAARQSLESGAEIVTFSGDKLFGGPQAGIIAGKTELVELCAQHPLARAVRPGSLTMSALQEITISYLERKGSSIPFWEMSTTSVDELKERADKISAKFTTETNATPGGGTLPGVEIPSAGLKLAGDHVEFFRQQNPPIICRIDNDQTVIDLMTVHPSDDIFIDAAIKKIH</sequence>
<evidence type="ECO:0000256" key="1">
    <source>
        <dbReference type="ARBA" id="ARBA00001933"/>
    </source>
</evidence>
<protein>
    <recommendedName>
        <fullName evidence="8">L-seryl-tRNA(Sec) selenium transferase</fullName>
    </recommendedName>
</protein>
<dbReference type="EMBL" id="UINC01037469">
    <property type="protein sequence ID" value="SVB33004.1"/>
    <property type="molecule type" value="Genomic_DNA"/>
</dbReference>
<evidence type="ECO:0008006" key="8">
    <source>
        <dbReference type="Google" id="ProtNLM"/>
    </source>
</evidence>
<evidence type="ECO:0000256" key="5">
    <source>
        <dbReference type="ARBA" id="ARBA00022917"/>
    </source>
</evidence>
<name>A0A382D4N7_9ZZZZ</name>